<evidence type="ECO:0000313" key="2">
    <source>
        <dbReference type="Proteomes" id="UP000000387"/>
    </source>
</evidence>
<sequence>MSFDYMPSETFQRADLDLLLSVRIDVARVPGGASQRQILDAVRTFLGSLTHDDSADGHAIDPVLGFARPYYAGGFTVGVVPASGRGKVALAGIHEGAQAVGLGRFSVPSNGKAGWRIVTSVVVSSAGEDVLDSLEAGIEYLTDALGDLRVGLSLTELPVVYSSLRSSPQPDIL</sequence>
<reference evidence="2" key="1">
    <citation type="submission" date="2010-10" db="EMBL/GenBank/DDBJ databases">
        <title>The complete genome of Rothia dentocariosa ATCC 17931.</title>
        <authorList>
            <person name="Muzny D."/>
            <person name="Qin X."/>
            <person name="Buhay C."/>
            <person name="Dugan-Rocha S."/>
            <person name="Ding Y."/>
            <person name="Chen G."/>
            <person name="Hawes A."/>
            <person name="Holder M."/>
            <person name="Jhangiani S."/>
            <person name="Johnson A."/>
            <person name="Khan Z."/>
            <person name="Li Z."/>
            <person name="Liu W."/>
            <person name="Liu X."/>
            <person name="Perez L."/>
            <person name="Shen H."/>
            <person name="Wang Q."/>
            <person name="Watt J."/>
            <person name="Xi L."/>
            <person name="Xin Y."/>
            <person name="Zhou J."/>
            <person name="Deng J."/>
            <person name="Jiang H."/>
            <person name="Liu Y."/>
            <person name="Qu J."/>
            <person name="Song X.-Z."/>
            <person name="Zhang L."/>
            <person name="Villasana D."/>
            <person name="Johnson A."/>
            <person name="Liu J."/>
            <person name="Liyanage D."/>
            <person name="Lorensuhewa L."/>
            <person name="Robinson T."/>
            <person name="Song A."/>
            <person name="Song B.-B."/>
            <person name="Dinh H."/>
            <person name="Thornton R."/>
            <person name="Coyle M."/>
            <person name="Francisco L."/>
            <person name="Jackson L."/>
            <person name="Javaid M."/>
            <person name="Korchina V."/>
            <person name="Kovar C."/>
            <person name="Mata R."/>
            <person name="Mathew T."/>
            <person name="Ngo R."/>
            <person name="Nguyen L."/>
            <person name="Nguyen N."/>
            <person name="Okwuonu G."/>
            <person name="Ongeri F."/>
            <person name="Pham C."/>
            <person name="Simmons D."/>
            <person name="Wilczek-Boney K."/>
            <person name="Hale W."/>
            <person name="Jakkamsetti A."/>
            <person name="Pham P."/>
            <person name="Ruth R."/>
            <person name="San Lucas F."/>
            <person name="Warren J."/>
            <person name="Zhang J."/>
            <person name="Zhao Z."/>
            <person name="Zhou C."/>
            <person name="Zhu D."/>
            <person name="Lee S."/>
            <person name="Bess C."/>
            <person name="Blankenburg K."/>
            <person name="Forbes L."/>
            <person name="Fu Q."/>
            <person name="Gubbala S."/>
            <person name="Hirani K."/>
            <person name="Jayaseelan J.C."/>
            <person name="Lara F."/>
            <person name="Munidasa M."/>
            <person name="Palculict T."/>
            <person name="Patil S."/>
            <person name="Pu L.-L."/>
            <person name="Saada N."/>
            <person name="Tang L."/>
            <person name="Weissenberger G."/>
            <person name="Zhu Y."/>
            <person name="Hemphill L."/>
            <person name="Shang Y."/>
            <person name="Youmans B."/>
            <person name="Ayvaz T."/>
            <person name="Ross M."/>
            <person name="Santibanez J."/>
            <person name="Aqrawi P."/>
            <person name="Gross S."/>
            <person name="Joshi V."/>
            <person name="Fowler G."/>
            <person name="Nazareth L."/>
            <person name="Reid J."/>
            <person name="Worley K."/>
            <person name="Petrosino J."/>
            <person name="Highlander S."/>
            <person name="Gibbs R."/>
        </authorList>
    </citation>
    <scope>NUCLEOTIDE SEQUENCE [LARGE SCALE GENOMIC DNA]</scope>
    <source>
        <strain evidence="2">ATCC 17931 / CDC X599 / XDIA</strain>
    </source>
</reference>
<organism evidence="1 2">
    <name type="scientific">Rothia dentocariosa (strain ATCC 17931 / CDC X599 / XDIA)</name>
    <dbReference type="NCBI Taxonomy" id="762948"/>
    <lineage>
        <taxon>Bacteria</taxon>
        <taxon>Bacillati</taxon>
        <taxon>Actinomycetota</taxon>
        <taxon>Actinomycetes</taxon>
        <taxon>Micrococcales</taxon>
        <taxon>Micrococcaceae</taxon>
        <taxon>Rothia</taxon>
    </lineage>
</organism>
<dbReference type="HOGENOM" id="CLU_1546470_0_0_11"/>
<dbReference type="EMBL" id="CP002280">
    <property type="protein sequence ID" value="ADP40643.1"/>
    <property type="molecule type" value="Genomic_DNA"/>
</dbReference>
<dbReference type="AlphaFoldDB" id="E3H4L0"/>
<name>E3H4L0_ROTDC</name>
<proteinExistence type="predicted"/>
<dbReference type="Proteomes" id="UP000000387">
    <property type="component" value="Chromosome"/>
</dbReference>
<dbReference type="GeneID" id="29743951"/>
<gene>
    <name evidence="1" type="ordered locus">HMPREF0733_11186</name>
</gene>
<dbReference type="KEGG" id="rdn:HMPREF0733_11186"/>
<accession>E3H4L0</accession>
<dbReference type="RefSeq" id="WP_013398408.1">
    <property type="nucleotide sequence ID" value="NC_014643.1"/>
</dbReference>
<protein>
    <submittedName>
        <fullName evidence="1">Uncharacterized protein</fullName>
    </submittedName>
</protein>
<evidence type="ECO:0000313" key="1">
    <source>
        <dbReference type="EMBL" id="ADP40643.1"/>
    </source>
</evidence>